<sequence>MKTVDTTARDANPYLGGARVGVILPSLNSTTEADFAWLAPRGISFHAARIPFTRTTAEDLAAMNRGVADAARLLATIPPDLVAYACTSGSFVGGVAAGEALAAEIAAITQCPVVTTSGAMVAALKSLGISRLALATPYIEAVTASEADFLRDTGVDVVATACLGLIGPTVRDTTRERIVAVARAADRPEAEAVFVSCTDLRAFEAVAEMEEALGKPVLTSNQVTLWGILERLGHPAAVPGAGRLLAT</sequence>
<dbReference type="PANTHER" id="PTHR40267:SF1">
    <property type="entry name" value="BLR3294 PROTEIN"/>
    <property type="match status" value="1"/>
</dbReference>
<dbReference type="PIRSF" id="PIRSF015736">
    <property type="entry name" value="MI"/>
    <property type="match status" value="1"/>
</dbReference>
<comment type="caution">
    <text evidence="1">The sequence shown here is derived from an EMBL/GenBank/DDBJ whole genome shotgun (WGS) entry which is preliminary data.</text>
</comment>
<protein>
    <submittedName>
        <fullName evidence="1">Aspartate/glutamate racemase family protein</fullName>
    </submittedName>
</protein>
<evidence type="ECO:0000313" key="2">
    <source>
        <dbReference type="Proteomes" id="UP000609531"/>
    </source>
</evidence>
<gene>
    <name evidence="1" type="ORF">JCR33_24470</name>
</gene>
<accession>A0A934IVN7</accession>
<proteinExistence type="predicted"/>
<dbReference type="InterPro" id="IPR026286">
    <property type="entry name" value="MaiA/AMDase"/>
</dbReference>
<reference evidence="1" key="1">
    <citation type="submission" date="2020-12" db="EMBL/GenBank/DDBJ databases">
        <title>Bacterial taxonomy.</title>
        <authorList>
            <person name="Pan X."/>
        </authorList>
    </citation>
    <scope>NUCLEOTIDE SEQUENCE</scope>
    <source>
        <strain evidence="1">B2012</strain>
    </source>
</reference>
<organism evidence="1 2">
    <name type="scientific">Acuticoccus mangrovi</name>
    <dbReference type="NCBI Taxonomy" id="2796142"/>
    <lineage>
        <taxon>Bacteria</taxon>
        <taxon>Pseudomonadati</taxon>
        <taxon>Pseudomonadota</taxon>
        <taxon>Alphaproteobacteria</taxon>
        <taxon>Hyphomicrobiales</taxon>
        <taxon>Amorphaceae</taxon>
        <taxon>Acuticoccus</taxon>
    </lineage>
</organism>
<dbReference type="Proteomes" id="UP000609531">
    <property type="component" value="Unassembled WGS sequence"/>
</dbReference>
<dbReference type="InterPro" id="IPR053714">
    <property type="entry name" value="Iso_Racemase_Enz_sf"/>
</dbReference>
<keyword evidence="2" id="KW-1185">Reference proteome</keyword>
<evidence type="ECO:0000313" key="1">
    <source>
        <dbReference type="EMBL" id="MBJ3778875.1"/>
    </source>
</evidence>
<dbReference type="Pfam" id="PF17645">
    <property type="entry name" value="Amdase"/>
    <property type="match status" value="1"/>
</dbReference>
<dbReference type="PANTHER" id="PTHR40267">
    <property type="entry name" value="BLR3294 PROTEIN"/>
    <property type="match status" value="1"/>
</dbReference>
<dbReference type="Gene3D" id="3.40.50.12500">
    <property type="match status" value="1"/>
</dbReference>
<name>A0A934IVN7_9HYPH</name>
<dbReference type="RefSeq" id="WP_198884775.1">
    <property type="nucleotide sequence ID" value="NZ_JAEKJA010000046.1"/>
</dbReference>
<dbReference type="AlphaFoldDB" id="A0A934IVN7"/>
<dbReference type="EMBL" id="JAEKJA010000046">
    <property type="protein sequence ID" value="MBJ3778875.1"/>
    <property type="molecule type" value="Genomic_DNA"/>
</dbReference>